<dbReference type="InterPro" id="IPR016155">
    <property type="entry name" value="Mopterin_synth/thiamin_S_b"/>
</dbReference>
<reference evidence="1" key="1">
    <citation type="journal article" date="2018" name="Adv. Bot. Res.">
        <title>Evolution of the Plastid Genomes in Diatoms.</title>
        <authorList>
            <person name="Yu M."/>
            <person name="Ashworth M.P."/>
            <person name="Hajrah N.H."/>
            <person name="Khiyami M.A."/>
            <person name="Sabir M.J."/>
            <person name="Alhebshi A.M."/>
            <person name="Al-Malki A.L."/>
            <person name="Sabir J.S.M."/>
            <person name="Theriot E.C."/>
            <person name="Jansen R.K."/>
        </authorList>
    </citation>
    <scope>NUCLEOTIDE SEQUENCE</scope>
</reference>
<dbReference type="NCBIfam" id="TIGR01683">
    <property type="entry name" value="thiS"/>
    <property type="match status" value="1"/>
</dbReference>
<dbReference type="InterPro" id="IPR012675">
    <property type="entry name" value="Beta-grasp_dom_sf"/>
</dbReference>
<dbReference type="Pfam" id="PF02597">
    <property type="entry name" value="ThiS"/>
    <property type="match status" value="1"/>
</dbReference>
<dbReference type="CDD" id="cd00565">
    <property type="entry name" value="Ubl_ThiS"/>
    <property type="match status" value="1"/>
</dbReference>
<dbReference type="EMBL" id="MG755795">
    <property type="protein sequence ID" value="AWT38733.1"/>
    <property type="molecule type" value="Genomic_DNA"/>
</dbReference>
<dbReference type="PANTHER" id="PTHR34472">
    <property type="entry name" value="SULFUR CARRIER PROTEIN THIS"/>
    <property type="match status" value="1"/>
</dbReference>
<evidence type="ECO:0000313" key="1">
    <source>
        <dbReference type="EMBL" id="AWT38733.1"/>
    </source>
</evidence>
<name>A0A2U9NNN2_9STRA</name>
<dbReference type="SUPFAM" id="SSF54285">
    <property type="entry name" value="MoaD/ThiS"/>
    <property type="match status" value="1"/>
</dbReference>
<keyword evidence="1" id="KW-0934">Plastid</keyword>
<sequence length="70" mass="8296">MNNIKNFFLNGQFYQTSMNITIEQILDYFNYQHEIFVIEYNDEITNKSNWKNITISNNDRIEIITIVGGG</sequence>
<dbReference type="Gene3D" id="3.10.20.30">
    <property type="match status" value="1"/>
</dbReference>
<accession>A0A2U9NNN2</accession>
<organism evidence="1">
    <name type="scientific">Licmophora sp</name>
    <dbReference type="NCBI Taxonomy" id="2115823"/>
    <lineage>
        <taxon>Eukaryota</taxon>
        <taxon>Sar</taxon>
        <taxon>Stramenopiles</taxon>
        <taxon>Ochrophyta</taxon>
        <taxon>Bacillariophyta</taxon>
        <taxon>Fragilariophyceae</taxon>
        <taxon>Fragilariophycidae</taxon>
        <taxon>Licmophorales</taxon>
        <taxon>Licmophoraceae</taxon>
        <taxon>Licmophora</taxon>
    </lineage>
</organism>
<keyword evidence="1" id="KW-0150">Chloroplast</keyword>
<dbReference type="PANTHER" id="PTHR34472:SF1">
    <property type="entry name" value="SULFUR CARRIER PROTEIN THIS"/>
    <property type="match status" value="1"/>
</dbReference>
<gene>
    <name evidence="1" type="primary">thiS</name>
</gene>
<geneLocation type="chloroplast" evidence="1"/>
<proteinExistence type="predicted"/>
<dbReference type="InterPro" id="IPR003749">
    <property type="entry name" value="ThiS/MoaD-like"/>
</dbReference>
<protein>
    <submittedName>
        <fullName evidence="1">Thiamine biosynthesis protein S</fullName>
    </submittedName>
</protein>
<dbReference type="InterPro" id="IPR010035">
    <property type="entry name" value="Thi_S"/>
</dbReference>
<dbReference type="AlphaFoldDB" id="A0A2U9NNN2"/>